<sequence length="68" mass="7553">SILPASASQGMIALEIFEGSVTKDCFMRFLGENIAPQLNPFLGKHSIIVMDKRSIHHERAIEDLIEGE</sequence>
<evidence type="ECO:0000313" key="2">
    <source>
        <dbReference type="Proteomes" id="UP000886501"/>
    </source>
</evidence>
<dbReference type="EMBL" id="MU118052">
    <property type="protein sequence ID" value="KAF9646681.1"/>
    <property type="molecule type" value="Genomic_DNA"/>
</dbReference>
<proteinExistence type="predicted"/>
<reference evidence="1" key="2">
    <citation type="journal article" date="2020" name="Nat. Commun.">
        <title>Large-scale genome sequencing of mycorrhizal fungi provides insights into the early evolution of symbiotic traits.</title>
        <authorList>
            <person name="Miyauchi S."/>
            <person name="Kiss E."/>
            <person name="Kuo A."/>
            <person name="Drula E."/>
            <person name="Kohler A."/>
            <person name="Sanchez-Garcia M."/>
            <person name="Morin E."/>
            <person name="Andreopoulos B."/>
            <person name="Barry K.W."/>
            <person name="Bonito G."/>
            <person name="Buee M."/>
            <person name="Carver A."/>
            <person name="Chen C."/>
            <person name="Cichocki N."/>
            <person name="Clum A."/>
            <person name="Culley D."/>
            <person name="Crous P.W."/>
            <person name="Fauchery L."/>
            <person name="Girlanda M."/>
            <person name="Hayes R.D."/>
            <person name="Keri Z."/>
            <person name="LaButti K."/>
            <person name="Lipzen A."/>
            <person name="Lombard V."/>
            <person name="Magnuson J."/>
            <person name="Maillard F."/>
            <person name="Murat C."/>
            <person name="Nolan M."/>
            <person name="Ohm R.A."/>
            <person name="Pangilinan J."/>
            <person name="Pereira M.F."/>
            <person name="Perotto S."/>
            <person name="Peter M."/>
            <person name="Pfister S."/>
            <person name="Riley R."/>
            <person name="Sitrit Y."/>
            <person name="Stielow J.B."/>
            <person name="Szollosi G."/>
            <person name="Zifcakova L."/>
            <person name="Stursova M."/>
            <person name="Spatafora J.W."/>
            <person name="Tedersoo L."/>
            <person name="Vaario L.M."/>
            <person name="Yamada A."/>
            <person name="Yan M."/>
            <person name="Wang P."/>
            <person name="Xu J."/>
            <person name="Bruns T."/>
            <person name="Baldrian P."/>
            <person name="Vilgalys R."/>
            <person name="Dunand C."/>
            <person name="Henrissat B."/>
            <person name="Grigoriev I.V."/>
            <person name="Hibbett D."/>
            <person name="Nagy L.G."/>
            <person name="Martin F.M."/>
        </authorList>
    </citation>
    <scope>NUCLEOTIDE SEQUENCE</scope>
    <source>
        <strain evidence="1">P2</strain>
    </source>
</reference>
<accession>A0ACB6ZBZ5</accession>
<feature type="non-terminal residue" evidence="1">
    <location>
        <position position="68"/>
    </location>
</feature>
<reference evidence="1" key="1">
    <citation type="submission" date="2019-10" db="EMBL/GenBank/DDBJ databases">
        <authorList>
            <consortium name="DOE Joint Genome Institute"/>
            <person name="Kuo A."/>
            <person name="Miyauchi S."/>
            <person name="Kiss E."/>
            <person name="Drula E."/>
            <person name="Kohler A."/>
            <person name="Sanchez-Garcia M."/>
            <person name="Andreopoulos B."/>
            <person name="Barry K.W."/>
            <person name="Bonito G."/>
            <person name="Buee M."/>
            <person name="Carver A."/>
            <person name="Chen C."/>
            <person name="Cichocki N."/>
            <person name="Clum A."/>
            <person name="Culley D."/>
            <person name="Crous P.W."/>
            <person name="Fauchery L."/>
            <person name="Girlanda M."/>
            <person name="Hayes R."/>
            <person name="Keri Z."/>
            <person name="Labutti K."/>
            <person name="Lipzen A."/>
            <person name="Lombard V."/>
            <person name="Magnuson J."/>
            <person name="Maillard F."/>
            <person name="Morin E."/>
            <person name="Murat C."/>
            <person name="Nolan M."/>
            <person name="Ohm R."/>
            <person name="Pangilinan J."/>
            <person name="Pereira M."/>
            <person name="Perotto S."/>
            <person name="Peter M."/>
            <person name="Riley R."/>
            <person name="Sitrit Y."/>
            <person name="Stielow B."/>
            <person name="Szollosi G."/>
            <person name="Zifcakova L."/>
            <person name="Stursova M."/>
            <person name="Spatafora J.W."/>
            <person name="Tedersoo L."/>
            <person name="Vaario L.-M."/>
            <person name="Yamada A."/>
            <person name="Yan M."/>
            <person name="Wang P."/>
            <person name="Xu J."/>
            <person name="Bruns T."/>
            <person name="Baldrian P."/>
            <person name="Vilgalys R."/>
            <person name="Henrissat B."/>
            <person name="Grigoriev I.V."/>
            <person name="Hibbett D."/>
            <person name="Nagy L.G."/>
            <person name="Martin F.M."/>
        </authorList>
    </citation>
    <scope>NUCLEOTIDE SEQUENCE</scope>
    <source>
        <strain evidence="1">P2</strain>
    </source>
</reference>
<dbReference type="Proteomes" id="UP000886501">
    <property type="component" value="Unassembled WGS sequence"/>
</dbReference>
<organism evidence="1 2">
    <name type="scientific">Thelephora ganbajun</name>
    <name type="common">Ganba fungus</name>
    <dbReference type="NCBI Taxonomy" id="370292"/>
    <lineage>
        <taxon>Eukaryota</taxon>
        <taxon>Fungi</taxon>
        <taxon>Dikarya</taxon>
        <taxon>Basidiomycota</taxon>
        <taxon>Agaricomycotina</taxon>
        <taxon>Agaricomycetes</taxon>
        <taxon>Thelephorales</taxon>
        <taxon>Thelephoraceae</taxon>
        <taxon>Thelephora</taxon>
    </lineage>
</organism>
<protein>
    <submittedName>
        <fullName evidence="1">Uncharacterized protein</fullName>
    </submittedName>
</protein>
<gene>
    <name evidence="1" type="ORF">BDM02DRAFT_3067950</name>
</gene>
<name>A0ACB6ZBZ5_THEGA</name>
<comment type="caution">
    <text evidence="1">The sequence shown here is derived from an EMBL/GenBank/DDBJ whole genome shotgun (WGS) entry which is preliminary data.</text>
</comment>
<evidence type="ECO:0000313" key="1">
    <source>
        <dbReference type="EMBL" id="KAF9646681.1"/>
    </source>
</evidence>
<feature type="non-terminal residue" evidence="1">
    <location>
        <position position="1"/>
    </location>
</feature>
<keyword evidence="2" id="KW-1185">Reference proteome</keyword>